<keyword evidence="2" id="KW-1185">Reference proteome</keyword>
<dbReference type="RefSeq" id="WP_189005671.1">
    <property type="nucleotide sequence ID" value="NZ_BMOD01000020.1"/>
</dbReference>
<dbReference type="SUPFAM" id="SSF52540">
    <property type="entry name" value="P-loop containing nucleoside triphosphate hydrolases"/>
    <property type="match status" value="1"/>
</dbReference>
<organism evidence="1 2">
    <name type="scientific">Deinococcus roseus</name>
    <dbReference type="NCBI Taxonomy" id="392414"/>
    <lineage>
        <taxon>Bacteria</taxon>
        <taxon>Thermotogati</taxon>
        <taxon>Deinococcota</taxon>
        <taxon>Deinococci</taxon>
        <taxon>Deinococcales</taxon>
        <taxon>Deinococcaceae</taxon>
        <taxon>Deinococcus</taxon>
    </lineage>
</organism>
<comment type="caution">
    <text evidence="1">The sequence shown here is derived from an EMBL/GenBank/DDBJ whole genome shotgun (WGS) entry which is preliminary data.</text>
</comment>
<evidence type="ECO:0008006" key="3">
    <source>
        <dbReference type="Google" id="ProtNLM"/>
    </source>
</evidence>
<evidence type="ECO:0000313" key="1">
    <source>
        <dbReference type="EMBL" id="GGJ49449.1"/>
    </source>
</evidence>
<reference evidence="2" key="1">
    <citation type="journal article" date="2019" name="Int. J. Syst. Evol. Microbiol.">
        <title>The Global Catalogue of Microorganisms (GCM) 10K type strain sequencing project: providing services to taxonomists for standard genome sequencing and annotation.</title>
        <authorList>
            <consortium name="The Broad Institute Genomics Platform"/>
            <consortium name="The Broad Institute Genome Sequencing Center for Infectious Disease"/>
            <person name="Wu L."/>
            <person name="Ma J."/>
        </authorList>
    </citation>
    <scope>NUCLEOTIDE SEQUENCE [LARGE SCALE GENOMIC DNA]</scope>
    <source>
        <strain evidence="2">JCM 14370</strain>
    </source>
</reference>
<proteinExistence type="predicted"/>
<dbReference type="Gene3D" id="3.40.50.300">
    <property type="entry name" value="P-loop containing nucleotide triphosphate hydrolases"/>
    <property type="match status" value="1"/>
</dbReference>
<sequence>MRFVLFYGPPAAGKLTTAQALSELTGIPVFHNHITIDFAKTLGLDFDAPLFWELVDQTRLNTLKFAAQNGISLILTYVFAAGDDEPYIYQVKHLVESQGGQMDFVRLHCPEPELHARIGNPSRKALGKLTDGDILKQLMSEKDFLHKISGVDSLEFDTTQSTPEETARQVAEKLELLQVTL</sequence>
<dbReference type="Proteomes" id="UP000632222">
    <property type="component" value="Unassembled WGS sequence"/>
</dbReference>
<dbReference type="Pfam" id="PF07931">
    <property type="entry name" value="CPT"/>
    <property type="match status" value="1"/>
</dbReference>
<evidence type="ECO:0000313" key="2">
    <source>
        <dbReference type="Proteomes" id="UP000632222"/>
    </source>
</evidence>
<protein>
    <recommendedName>
        <fullName evidence="3">Shikimate kinase</fullName>
    </recommendedName>
</protein>
<dbReference type="InterPro" id="IPR027417">
    <property type="entry name" value="P-loop_NTPase"/>
</dbReference>
<accession>A0ABQ2D8L7</accession>
<dbReference type="EMBL" id="BMOD01000020">
    <property type="protein sequence ID" value="GGJ49449.1"/>
    <property type="molecule type" value="Genomic_DNA"/>
</dbReference>
<name>A0ABQ2D8L7_9DEIO</name>
<gene>
    <name evidence="1" type="ORF">GCM10008938_39290</name>
</gene>